<evidence type="ECO:0000313" key="3">
    <source>
        <dbReference type="Proteomes" id="UP000001542"/>
    </source>
</evidence>
<evidence type="ECO:0000313" key="2">
    <source>
        <dbReference type="EMBL" id="EAY00609.1"/>
    </source>
</evidence>
<evidence type="ECO:0000259" key="1">
    <source>
        <dbReference type="PROSITE" id="PS50211"/>
    </source>
</evidence>
<accession>A2F3A0</accession>
<dbReference type="Pfam" id="PF02141">
    <property type="entry name" value="DENN"/>
    <property type="match status" value="1"/>
</dbReference>
<reference evidence="2" key="1">
    <citation type="submission" date="2006-10" db="EMBL/GenBank/DDBJ databases">
        <authorList>
            <person name="Amadeo P."/>
            <person name="Zhao Q."/>
            <person name="Wortman J."/>
            <person name="Fraser-Liggett C."/>
            <person name="Carlton J."/>
        </authorList>
    </citation>
    <scope>NUCLEOTIDE SEQUENCE</scope>
    <source>
        <strain evidence="2">G3</strain>
    </source>
</reference>
<sequence>MSKMDLSVYRSLQLKRSSGIFTEVIRVDKNARNMLEHFLIVGAPPVEKGTKVTDPKIITIFPASPLAMSPDDMNMLTLHCFPNGFGKLKEKEQKKKNPLLELYTFRLGGQSCTFYGCVAKFKVMTNPIPWFASEVSIKYPFAFCIISSIPILSSHFQFLYFLVNAYHKPNEFKFNKTMLSHKPFHVIRGETLPDLLRMNGCGVWPGITPKIHFLNQVNLYRSISIKRYNKQAFPVLSTLFVHVPAAASDINLIAACCLDVLFSYLSIPDIVNLFTYALLGNYIMFQADDARLLSSSVLALRAILSPFPFQTPLIPYVINDDRFIGLLNSPVPYIAGVFKNTDLSEIEIGDQAVYVDLENGKVKGPKVVRLPNRDGLIKRLKDIIREASETITVPQKAIKKSFFSSPTWNQNYYTFFKNLDKYTMPPAFMSNHYQKYIFDQATVEKVMFAFTSHVAPEVADLIKPCFVTDTTDIDRPCTVFNRTLFLDSIPKDSKAFYTLFSQTHAFAGFCDKKTDEVDLIKMSANTEDVSPLELDDEVDF</sequence>
<dbReference type="InParanoid" id="A2F3A0"/>
<dbReference type="KEGG" id="tva:4758431"/>
<dbReference type="InterPro" id="IPR037516">
    <property type="entry name" value="Tripartite_DENN"/>
</dbReference>
<dbReference type="EMBL" id="DS113595">
    <property type="protein sequence ID" value="EAY00609.1"/>
    <property type="molecule type" value="Genomic_DNA"/>
</dbReference>
<dbReference type="InterPro" id="IPR001194">
    <property type="entry name" value="cDENN_dom"/>
</dbReference>
<dbReference type="AlphaFoldDB" id="A2F3A0"/>
<dbReference type="PANTHER" id="PTHR15288">
    <property type="entry name" value="DENN DOMAIN-CONTAINING PROTEIN 2"/>
    <property type="match status" value="1"/>
</dbReference>
<keyword evidence="3" id="KW-1185">Reference proteome</keyword>
<dbReference type="PANTHER" id="PTHR15288:SF0">
    <property type="entry name" value="UDENN DOMAIN-CONTAINING PROTEIN"/>
    <property type="match status" value="1"/>
</dbReference>
<dbReference type="SMART" id="SM00799">
    <property type="entry name" value="DENN"/>
    <property type="match status" value="1"/>
</dbReference>
<reference evidence="2" key="2">
    <citation type="journal article" date="2007" name="Science">
        <title>Draft genome sequence of the sexually transmitted pathogen Trichomonas vaginalis.</title>
        <authorList>
            <person name="Carlton J.M."/>
            <person name="Hirt R.P."/>
            <person name="Silva J.C."/>
            <person name="Delcher A.L."/>
            <person name="Schatz M."/>
            <person name="Zhao Q."/>
            <person name="Wortman J.R."/>
            <person name="Bidwell S.L."/>
            <person name="Alsmark U.C.M."/>
            <person name="Besteiro S."/>
            <person name="Sicheritz-Ponten T."/>
            <person name="Noel C.J."/>
            <person name="Dacks J.B."/>
            <person name="Foster P.G."/>
            <person name="Simillion C."/>
            <person name="Van de Peer Y."/>
            <person name="Miranda-Saavedra D."/>
            <person name="Barton G.J."/>
            <person name="Westrop G.D."/>
            <person name="Mueller S."/>
            <person name="Dessi D."/>
            <person name="Fiori P.L."/>
            <person name="Ren Q."/>
            <person name="Paulsen I."/>
            <person name="Zhang H."/>
            <person name="Bastida-Corcuera F.D."/>
            <person name="Simoes-Barbosa A."/>
            <person name="Brown M.T."/>
            <person name="Hayes R.D."/>
            <person name="Mukherjee M."/>
            <person name="Okumura C.Y."/>
            <person name="Schneider R."/>
            <person name="Smith A.J."/>
            <person name="Vanacova S."/>
            <person name="Villalvazo M."/>
            <person name="Haas B.J."/>
            <person name="Pertea M."/>
            <person name="Feldblyum T.V."/>
            <person name="Utterback T.R."/>
            <person name="Shu C.L."/>
            <person name="Osoegawa K."/>
            <person name="de Jong P.J."/>
            <person name="Hrdy I."/>
            <person name="Horvathova L."/>
            <person name="Zubacova Z."/>
            <person name="Dolezal P."/>
            <person name="Malik S.B."/>
            <person name="Logsdon J.M. Jr."/>
            <person name="Henze K."/>
            <person name="Gupta A."/>
            <person name="Wang C.C."/>
            <person name="Dunne R.L."/>
            <person name="Upcroft J.A."/>
            <person name="Upcroft P."/>
            <person name="White O."/>
            <person name="Salzberg S.L."/>
            <person name="Tang P."/>
            <person name="Chiu C.-H."/>
            <person name="Lee Y.-S."/>
            <person name="Embley T.M."/>
            <person name="Coombs G.H."/>
            <person name="Mottram J.C."/>
            <person name="Tachezy J."/>
            <person name="Fraser-Liggett C.M."/>
            <person name="Johnson P.J."/>
        </authorList>
    </citation>
    <scope>NUCLEOTIDE SEQUENCE [LARGE SCALE GENOMIC DNA]</scope>
    <source>
        <strain evidence="2">G3</strain>
    </source>
</reference>
<dbReference type="VEuPathDB" id="TrichDB:TVAGG3_1027830"/>
<proteinExistence type="predicted"/>
<name>A2F3A0_TRIV3</name>
<dbReference type="InterPro" id="IPR051942">
    <property type="entry name" value="DENN_domain_containing_2"/>
</dbReference>
<dbReference type="InterPro" id="IPR043153">
    <property type="entry name" value="DENN_C"/>
</dbReference>
<dbReference type="PROSITE" id="PS50211">
    <property type="entry name" value="DENN"/>
    <property type="match status" value="1"/>
</dbReference>
<feature type="domain" description="UDENN" evidence="1">
    <location>
        <begin position="37"/>
        <end position="520"/>
    </location>
</feature>
<gene>
    <name evidence="2" type="ORF">TVAG_180870</name>
</gene>
<dbReference type="Gene3D" id="3.30.450.200">
    <property type="match status" value="1"/>
</dbReference>
<organism evidence="2 3">
    <name type="scientific">Trichomonas vaginalis (strain ATCC PRA-98 / G3)</name>
    <dbReference type="NCBI Taxonomy" id="412133"/>
    <lineage>
        <taxon>Eukaryota</taxon>
        <taxon>Metamonada</taxon>
        <taxon>Parabasalia</taxon>
        <taxon>Trichomonadida</taxon>
        <taxon>Trichomonadidae</taxon>
        <taxon>Trichomonas</taxon>
    </lineage>
</organism>
<dbReference type="VEuPathDB" id="TrichDB:TVAG_180870"/>
<dbReference type="OrthoDB" id="6019893at2759"/>
<dbReference type="Gene3D" id="3.40.50.11500">
    <property type="match status" value="1"/>
</dbReference>
<dbReference type="RefSeq" id="XP_001313538.1">
    <property type="nucleotide sequence ID" value="XM_001313537.1"/>
</dbReference>
<dbReference type="Proteomes" id="UP000001542">
    <property type="component" value="Unassembled WGS sequence"/>
</dbReference>
<protein>
    <recommendedName>
        <fullName evidence="1">UDENN domain-containing protein</fullName>
    </recommendedName>
</protein>